<dbReference type="Gene3D" id="1.10.10.60">
    <property type="entry name" value="Homeodomain-like"/>
    <property type="match status" value="1"/>
</dbReference>
<evidence type="ECO:0000256" key="1">
    <source>
        <dbReference type="ARBA" id="ARBA00018672"/>
    </source>
</evidence>
<evidence type="ECO:0000256" key="9">
    <source>
        <dbReference type="PROSITE-ProRule" id="PRU00169"/>
    </source>
</evidence>
<dbReference type="CDD" id="cd00009">
    <property type="entry name" value="AAA"/>
    <property type="match status" value="1"/>
</dbReference>
<feature type="domain" description="Response regulatory" evidence="11">
    <location>
        <begin position="3"/>
        <end position="117"/>
    </location>
</feature>
<dbReference type="InterPro" id="IPR025662">
    <property type="entry name" value="Sigma_54_int_dom_ATP-bd_1"/>
</dbReference>
<dbReference type="InterPro" id="IPR025943">
    <property type="entry name" value="Sigma_54_int_dom_ATP-bd_2"/>
</dbReference>
<organism evidence="12 13">
    <name type="scientific">Natronincola ferrireducens</name>
    <dbReference type="NCBI Taxonomy" id="393762"/>
    <lineage>
        <taxon>Bacteria</taxon>
        <taxon>Bacillati</taxon>
        <taxon>Bacillota</taxon>
        <taxon>Clostridia</taxon>
        <taxon>Peptostreptococcales</taxon>
        <taxon>Natronincolaceae</taxon>
        <taxon>Natronincola</taxon>
    </lineage>
</organism>
<dbReference type="PROSITE" id="PS50110">
    <property type="entry name" value="RESPONSE_REGULATORY"/>
    <property type="match status" value="1"/>
</dbReference>
<dbReference type="SUPFAM" id="SSF52540">
    <property type="entry name" value="P-loop containing nucleoside triphosphate hydrolases"/>
    <property type="match status" value="1"/>
</dbReference>
<keyword evidence="6" id="KW-0238">DNA-binding</keyword>
<keyword evidence="13" id="KW-1185">Reference proteome</keyword>
<evidence type="ECO:0000256" key="3">
    <source>
        <dbReference type="ARBA" id="ARBA00022741"/>
    </source>
</evidence>
<dbReference type="Pfam" id="PF02954">
    <property type="entry name" value="HTH_8"/>
    <property type="match status" value="1"/>
</dbReference>
<evidence type="ECO:0000256" key="8">
    <source>
        <dbReference type="ARBA" id="ARBA00024867"/>
    </source>
</evidence>
<dbReference type="Gene3D" id="3.40.50.2300">
    <property type="match status" value="1"/>
</dbReference>
<dbReference type="EMBL" id="FNFP01000001">
    <property type="protein sequence ID" value="SDJ86441.1"/>
    <property type="molecule type" value="Genomic_DNA"/>
</dbReference>
<dbReference type="Pfam" id="PF25601">
    <property type="entry name" value="AAA_lid_14"/>
    <property type="match status" value="1"/>
</dbReference>
<evidence type="ECO:0000256" key="6">
    <source>
        <dbReference type="ARBA" id="ARBA00023125"/>
    </source>
</evidence>
<dbReference type="GO" id="GO:0043565">
    <property type="term" value="F:sequence-specific DNA binding"/>
    <property type="evidence" value="ECO:0007669"/>
    <property type="project" value="InterPro"/>
</dbReference>
<dbReference type="PROSITE" id="PS00676">
    <property type="entry name" value="SIGMA54_INTERACT_2"/>
    <property type="match status" value="1"/>
</dbReference>
<dbReference type="InterPro" id="IPR001789">
    <property type="entry name" value="Sig_transdc_resp-reg_receiver"/>
</dbReference>
<feature type="domain" description="Sigma-54 factor interaction" evidence="10">
    <location>
        <begin position="140"/>
        <end position="369"/>
    </location>
</feature>
<feature type="modified residue" description="4-aspartylphosphate" evidence="9">
    <location>
        <position position="52"/>
    </location>
</feature>
<dbReference type="AlphaFoldDB" id="A0A1G8X7L6"/>
<dbReference type="InterPro" id="IPR003593">
    <property type="entry name" value="AAA+_ATPase"/>
</dbReference>
<dbReference type="GO" id="GO:0006355">
    <property type="term" value="P:regulation of DNA-templated transcription"/>
    <property type="evidence" value="ECO:0007669"/>
    <property type="project" value="InterPro"/>
</dbReference>
<dbReference type="STRING" id="393762.SAMN05660472_00138"/>
<dbReference type="SUPFAM" id="SSF52172">
    <property type="entry name" value="CheY-like"/>
    <property type="match status" value="1"/>
</dbReference>
<protein>
    <recommendedName>
        <fullName evidence="1">Stage 0 sporulation protein A homolog</fullName>
    </recommendedName>
</protein>
<dbReference type="PANTHER" id="PTHR32071">
    <property type="entry name" value="TRANSCRIPTIONAL REGULATORY PROTEIN"/>
    <property type="match status" value="1"/>
</dbReference>
<comment type="function">
    <text evidence="8">May play the central regulatory role in sporulation. It may be an element of the effector pathway responsible for the activation of sporulation genes in response to nutritional stress. Spo0A may act in concert with spo0H (a sigma factor) to control the expression of some genes that are critical to the sporulation process.</text>
</comment>
<reference evidence="12 13" key="1">
    <citation type="submission" date="2016-10" db="EMBL/GenBank/DDBJ databases">
        <authorList>
            <person name="de Groot N.N."/>
        </authorList>
    </citation>
    <scope>NUCLEOTIDE SEQUENCE [LARGE SCALE GENOMIC DNA]</scope>
    <source>
        <strain evidence="12 13">DSM 18346</strain>
    </source>
</reference>
<dbReference type="FunFam" id="3.40.50.300:FF:000006">
    <property type="entry name" value="DNA-binding transcriptional regulator NtrC"/>
    <property type="match status" value="1"/>
</dbReference>
<dbReference type="Gene3D" id="1.10.8.60">
    <property type="match status" value="1"/>
</dbReference>
<dbReference type="InterPro" id="IPR011006">
    <property type="entry name" value="CheY-like_superfamily"/>
</dbReference>
<dbReference type="SUPFAM" id="SSF46689">
    <property type="entry name" value="Homeodomain-like"/>
    <property type="match status" value="1"/>
</dbReference>
<dbReference type="PRINTS" id="PR01590">
    <property type="entry name" value="HTHFIS"/>
</dbReference>
<evidence type="ECO:0000256" key="5">
    <source>
        <dbReference type="ARBA" id="ARBA00023015"/>
    </source>
</evidence>
<dbReference type="Pfam" id="PF00072">
    <property type="entry name" value="Response_reg"/>
    <property type="match status" value="1"/>
</dbReference>
<dbReference type="InterPro" id="IPR058031">
    <property type="entry name" value="AAA_lid_NorR"/>
</dbReference>
<gene>
    <name evidence="12" type="ORF">SAMN05660472_00138</name>
</gene>
<dbReference type="SMART" id="SM00448">
    <property type="entry name" value="REC"/>
    <property type="match status" value="1"/>
</dbReference>
<dbReference type="InterPro" id="IPR002197">
    <property type="entry name" value="HTH_Fis"/>
</dbReference>
<sequence length="447" mass="51598">MFNILLVDDDLGFIHIHKKILERKNYRVITANSGVEAIEILKRENISLVITDIVMPQMGGLELLRNIKKYWSDLPVIVLTGKSSIESAVQSMREGAYTYLTKPVNVDEFLIEINKCRTYQELKAENIYLKERLIQEKGEFLGKSSVVNGIRDKVMIAAPTNSTILITGESGTGKELIAELFHRKSLRKNKPLIKVNCAALSETILESELFGHEKGAFTGASERRIGRFEIAHEGTLFLDEIGDMSLNMQTKLLRVLQEKEFQRVGSSKTIYSDFRLIAATNKDLIKEVKEGNFREDLYYRINVIPVHITPLRERKEDIGVLFNHFIEKISIEMNRNIKPIDHELERILKTYNWPGNVRELKNIAERGVVFAREDKIDANFIKNQLIFNNDSSFDEKSLKEARENFEKNFIIEALIENQWNISKTAEEIGIARKNLYEKIKKYDLQEN</sequence>
<dbReference type="GO" id="GO:0005524">
    <property type="term" value="F:ATP binding"/>
    <property type="evidence" value="ECO:0007669"/>
    <property type="project" value="UniProtKB-KW"/>
</dbReference>
<keyword evidence="5" id="KW-0805">Transcription regulation</keyword>
<evidence type="ECO:0000256" key="7">
    <source>
        <dbReference type="ARBA" id="ARBA00023163"/>
    </source>
</evidence>
<dbReference type="InterPro" id="IPR002078">
    <property type="entry name" value="Sigma_54_int"/>
</dbReference>
<proteinExistence type="predicted"/>
<dbReference type="RefSeq" id="WP_176761990.1">
    <property type="nucleotide sequence ID" value="NZ_FNFP01000001.1"/>
</dbReference>
<dbReference type="SMART" id="SM00382">
    <property type="entry name" value="AAA"/>
    <property type="match status" value="1"/>
</dbReference>
<dbReference type="InterPro" id="IPR025944">
    <property type="entry name" value="Sigma_54_int_dom_CS"/>
</dbReference>
<dbReference type="CDD" id="cd00156">
    <property type="entry name" value="REC"/>
    <property type="match status" value="1"/>
</dbReference>
<keyword evidence="3" id="KW-0547">Nucleotide-binding</keyword>
<dbReference type="Pfam" id="PF00158">
    <property type="entry name" value="Sigma54_activat"/>
    <property type="match status" value="1"/>
</dbReference>
<name>A0A1G8X7L6_9FIRM</name>
<dbReference type="InterPro" id="IPR009057">
    <property type="entry name" value="Homeodomain-like_sf"/>
</dbReference>
<evidence type="ECO:0000313" key="13">
    <source>
        <dbReference type="Proteomes" id="UP000198718"/>
    </source>
</evidence>
<dbReference type="GO" id="GO:0000160">
    <property type="term" value="P:phosphorelay signal transduction system"/>
    <property type="evidence" value="ECO:0007669"/>
    <property type="project" value="InterPro"/>
</dbReference>
<dbReference type="PROSITE" id="PS00675">
    <property type="entry name" value="SIGMA54_INTERACT_1"/>
    <property type="match status" value="1"/>
</dbReference>
<keyword evidence="2 9" id="KW-0597">Phosphoprotein</keyword>
<dbReference type="InterPro" id="IPR027417">
    <property type="entry name" value="P-loop_NTPase"/>
</dbReference>
<evidence type="ECO:0000256" key="2">
    <source>
        <dbReference type="ARBA" id="ARBA00022553"/>
    </source>
</evidence>
<dbReference type="PROSITE" id="PS50045">
    <property type="entry name" value="SIGMA54_INTERACT_4"/>
    <property type="match status" value="1"/>
</dbReference>
<dbReference type="PROSITE" id="PS00688">
    <property type="entry name" value="SIGMA54_INTERACT_3"/>
    <property type="match status" value="1"/>
</dbReference>
<keyword evidence="4" id="KW-0067">ATP-binding</keyword>
<evidence type="ECO:0000259" key="11">
    <source>
        <dbReference type="PROSITE" id="PS50110"/>
    </source>
</evidence>
<dbReference type="Proteomes" id="UP000198718">
    <property type="component" value="Unassembled WGS sequence"/>
</dbReference>
<evidence type="ECO:0000313" key="12">
    <source>
        <dbReference type="EMBL" id="SDJ86441.1"/>
    </source>
</evidence>
<evidence type="ECO:0000256" key="4">
    <source>
        <dbReference type="ARBA" id="ARBA00022840"/>
    </source>
</evidence>
<accession>A0A1G8X7L6</accession>
<keyword evidence="7" id="KW-0804">Transcription</keyword>
<dbReference type="Gene3D" id="3.40.50.300">
    <property type="entry name" value="P-loop containing nucleotide triphosphate hydrolases"/>
    <property type="match status" value="1"/>
</dbReference>
<evidence type="ECO:0000259" key="10">
    <source>
        <dbReference type="PROSITE" id="PS50045"/>
    </source>
</evidence>
<dbReference type="PANTHER" id="PTHR32071:SF17">
    <property type="entry name" value="TRANSCRIPTIONAL REGULATOR (NTRC FAMILY)"/>
    <property type="match status" value="1"/>
</dbReference>